<proteinExistence type="predicted"/>
<dbReference type="KEGG" id="tva:4748499"/>
<feature type="compositionally biased region" description="Basic and acidic residues" evidence="1">
    <location>
        <begin position="314"/>
        <end position="323"/>
    </location>
</feature>
<feature type="region of interest" description="Disordered" evidence="1">
    <location>
        <begin position="262"/>
        <end position="447"/>
    </location>
</feature>
<feature type="compositionally biased region" description="Low complexity" evidence="1">
    <location>
        <begin position="346"/>
        <end position="358"/>
    </location>
</feature>
<reference evidence="2" key="2">
    <citation type="journal article" date="2007" name="Science">
        <title>Draft genome sequence of the sexually transmitted pathogen Trichomonas vaginalis.</title>
        <authorList>
            <person name="Carlton J.M."/>
            <person name="Hirt R.P."/>
            <person name="Silva J.C."/>
            <person name="Delcher A.L."/>
            <person name="Schatz M."/>
            <person name="Zhao Q."/>
            <person name="Wortman J.R."/>
            <person name="Bidwell S.L."/>
            <person name="Alsmark U.C.M."/>
            <person name="Besteiro S."/>
            <person name="Sicheritz-Ponten T."/>
            <person name="Noel C.J."/>
            <person name="Dacks J.B."/>
            <person name="Foster P.G."/>
            <person name="Simillion C."/>
            <person name="Van de Peer Y."/>
            <person name="Miranda-Saavedra D."/>
            <person name="Barton G.J."/>
            <person name="Westrop G.D."/>
            <person name="Mueller S."/>
            <person name="Dessi D."/>
            <person name="Fiori P.L."/>
            <person name="Ren Q."/>
            <person name="Paulsen I."/>
            <person name="Zhang H."/>
            <person name="Bastida-Corcuera F.D."/>
            <person name="Simoes-Barbosa A."/>
            <person name="Brown M.T."/>
            <person name="Hayes R.D."/>
            <person name="Mukherjee M."/>
            <person name="Okumura C.Y."/>
            <person name="Schneider R."/>
            <person name="Smith A.J."/>
            <person name="Vanacova S."/>
            <person name="Villalvazo M."/>
            <person name="Haas B.J."/>
            <person name="Pertea M."/>
            <person name="Feldblyum T.V."/>
            <person name="Utterback T.R."/>
            <person name="Shu C.L."/>
            <person name="Osoegawa K."/>
            <person name="de Jong P.J."/>
            <person name="Hrdy I."/>
            <person name="Horvathova L."/>
            <person name="Zubacova Z."/>
            <person name="Dolezal P."/>
            <person name="Malik S.B."/>
            <person name="Logsdon J.M. Jr."/>
            <person name="Henze K."/>
            <person name="Gupta A."/>
            <person name="Wang C.C."/>
            <person name="Dunne R.L."/>
            <person name="Upcroft J.A."/>
            <person name="Upcroft P."/>
            <person name="White O."/>
            <person name="Salzberg S.L."/>
            <person name="Tang P."/>
            <person name="Chiu C.-H."/>
            <person name="Lee Y.-S."/>
            <person name="Embley T.M."/>
            <person name="Coombs G.H."/>
            <person name="Mottram J.C."/>
            <person name="Tachezy J."/>
            <person name="Fraser-Liggett C.M."/>
            <person name="Johnson P.J."/>
        </authorList>
    </citation>
    <scope>NUCLEOTIDE SEQUENCE [LARGE SCALE GENOMIC DNA]</scope>
    <source>
        <strain evidence="2">G3</strain>
    </source>
</reference>
<dbReference type="VEuPathDB" id="TrichDB:TVAGG3_0173760"/>
<dbReference type="RefSeq" id="XP_001303738.1">
    <property type="nucleotide sequence ID" value="XM_001303737.1"/>
</dbReference>
<name>A2FWA6_TRIV3</name>
<dbReference type="Proteomes" id="UP000001542">
    <property type="component" value="Unassembled WGS sequence"/>
</dbReference>
<gene>
    <name evidence="2" type="ORF">TVAG_094770</name>
</gene>
<sequence length="447" mass="49766">MGNSQSGITDDEIIAETMKENFILGVVQSCVEGPIPFTQEVINKRKSTVNFVIITKGAARPAKIWHSSKILVVALTYPDPPIELHKCSFYLFHGQPFLAICVDSQTYYHGCFFMNKCRFFASREEFLKRILTCIDNYDDILAKYIMPKQTVPTIKMPKFGYANPYEEDDLSRTVDPFEFDSSSGFLYHLYDTNQKPEIQVARDLGSSVYGAISEPESVNYENQSEASSQFGIISEPDTKQINFAESNSSSAFNLVSEPESYSSMSGLSHITSSGSSNFGIVSESGSSQGSKRRKRRTNHQDLDEKLVSGADSISEGKLREKPVPRQSQPDEEPIKTLDQPIDLDSQESLSSRSHSSHSSSRRRNNNMNDSESGGGKRKVPDVESVKSIDSNNHSSSRRREYSSMNSGGEYSVSDVPSMKSGSSNASSQRRKRKPQQIPESEDSGSFQ</sequence>
<protein>
    <submittedName>
        <fullName evidence="2">Uncharacterized protein</fullName>
    </submittedName>
</protein>
<evidence type="ECO:0000313" key="3">
    <source>
        <dbReference type="Proteomes" id="UP000001542"/>
    </source>
</evidence>
<dbReference type="EMBL" id="DS114081">
    <property type="protein sequence ID" value="EAX90808.1"/>
    <property type="molecule type" value="Genomic_DNA"/>
</dbReference>
<dbReference type="InParanoid" id="A2FWA6"/>
<keyword evidence="3" id="KW-1185">Reference proteome</keyword>
<feature type="compositionally biased region" description="Low complexity" evidence="1">
    <location>
        <begin position="262"/>
        <end position="276"/>
    </location>
</feature>
<accession>A2FWA6</accession>
<evidence type="ECO:0000313" key="2">
    <source>
        <dbReference type="EMBL" id="EAX90808.1"/>
    </source>
</evidence>
<dbReference type="VEuPathDB" id="TrichDB:TVAG_094770"/>
<evidence type="ECO:0000256" key="1">
    <source>
        <dbReference type="SAM" id="MobiDB-lite"/>
    </source>
</evidence>
<dbReference type="AlphaFoldDB" id="A2FWA6"/>
<organism evidence="2 3">
    <name type="scientific">Trichomonas vaginalis (strain ATCC PRA-98 / G3)</name>
    <dbReference type="NCBI Taxonomy" id="412133"/>
    <lineage>
        <taxon>Eukaryota</taxon>
        <taxon>Metamonada</taxon>
        <taxon>Parabasalia</taxon>
        <taxon>Trichomonadida</taxon>
        <taxon>Trichomonadidae</taxon>
        <taxon>Trichomonas</taxon>
    </lineage>
</organism>
<reference evidence="2" key="1">
    <citation type="submission" date="2006-10" db="EMBL/GenBank/DDBJ databases">
        <authorList>
            <person name="Amadeo P."/>
            <person name="Zhao Q."/>
            <person name="Wortman J."/>
            <person name="Fraser-Liggett C."/>
            <person name="Carlton J."/>
        </authorList>
    </citation>
    <scope>NUCLEOTIDE SEQUENCE</scope>
    <source>
        <strain evidence="2">G3</strain>
    </source>
</reference>